<name>A0ABT2GZR6_9MICO</name>
<dbReference type="Proteomes" id="UP001165586">
    <property type="component" value="Unassembled WGS sequence"/>
</dbReference>
<proteinExistence type="predicted"/>
<sequence>MLRRIRNGLIYSETEAAFQAPQRRADLIFDYNHTPSGRAERRRETSPSPSATA</sequence>
<accession>A0ABT2GZR6</accession>
<feature type="region of interest" description="Disordered" evidence="1">
    <location>
        <begin position="31"/>
        <end position="53"/>
    </location>
</feature>
<reference evidence="2" key="1">
    <citation type="submission" date="2022-08" db="EMBL/GenBank/DDBJ databases">
        <authorList>
            <person name="Deng Y."/>
            <person name="Han X.-F."/>
            <person name="Zhang Y.-Q."/>
        </authorList>
    </citation>
    <scope>NUCLEOTIDE SEQUENCE</scope>
    <source>
        <strain evidence="2">CPCC 203386</strain>
    </source>
</reference>
<evidence type="ECO:0000313" key="3">
    <source>
        <dbReference type="Proteomes" id="UP001165586"/>
    </source>
</evidence>
<dbReference type="EMBL" id="JANLCJ010000002">
    <property type="protein sequence ID" value="MCS5733463.1"/>
    <property type="molecule type" value="Genomic_DNA"/>
</dbReference>
<protein>
    <submittedName>
        <fullName evidence="2">Uncharacterized protein</fullName>
    </submittedName>
</protein>
<comment type="caution">
    <text evidence="2">The sequence shown here is derived from an EMBL/GenBank/DDBJ whole genome shotgun (WGS) entry which is preliminary data.</text>
</comment>
<evidence type="ECO:0000313" key="2">
    <source>
        <dbReference type="EMBL" id="MCS5733463.1"/>
    </source>
</evidence>
<organism evidence="2 3">
    <name type="scientific">Herbiconiux daphne</name>
    <dbReference type="NCBI Taxonomy" id="2970914"/>
    <lineage>
        <taxon>Bacteria</taxon>
        <taxon>Bacillati</taxon>
        <taxon>Actinomycetota</taxon>
        <taxon>Actinomycetes</taxon>
        <taxon>Micrococcales</taxon>
        <taxon>Microbacteriaceae</taxon>
        <taxon>Herbiconiux</taxon>
    </lineage>
</organism>
<keyword evidence="3" id="KW-1185">Reference proteome</keyword>
<dbReference type="RefSeq" id="WP_259538281.1">
    <property type="nucleotide sequence ID" value="NZ_JANLCJ010000002.1"/>
</dbReference>
<evidence type="ECO:0000256" key="1">
    <source>
        <dbReference type="SAM" id="MobiDB-lite"/>
    </source>
</evidence>
<gene>
    <name evidence="2" type="ORF">N1032_06895</name>
</gene>